<evidence type="ECO:0000313" key="2">
    <source>
        <dbReference type="Proteomes" id="UP000279236"/>
    </source>
</evidence>
<proteinExistence type="predicted"/>
<evidence type="ECO:0000313" key="1">
    <source>
        <dbReference type="EMBL" id="RSH81983.1"/>
    </source>
</evidence>
<dbReference type="EMBL" id="RSCE01000006">
    <property type="protein sequence ID" value="RSH81983.1"/>
    <property type="molecule type" value="Genomic_DNA"/>
</dbReference>
<dbReference type="RefSeq" id="XP_028476438.1">
    <property type="nucleotide sequence ID" value="XM_028623505.1"/>
</dbReference>
<dbReference type="OrthoDB" id="2574774at2759"/>
<dbReference type="Gene3D" id="3.30.710.10">
    <property type="entry name" value="Potassium Channel Kv1.1, Chain A"/>
    <property type="match status" value="1"/>
</dbReference>
<dbReference type="InterPro" id="IPR011333">
    <property type="entry name" value="SKP1/BTB/POZ_sf"/>
</dbReference>
<name>A0A427XT46_9TREE</name>
<organism evidence="1 2">
    <name type="scientific">Apiotrichum porosum</name>
    <dbReference type="NCBI Taxonomy" id="105984"/>
    <lineage>
        <taxon>Eukaryota</taxon>
        <taxon>Fungi</taxon>
        <taxon>Dikarya</taxon>
        <taxon>Basidiomycota</taxon>
        <taxon>Agaricomycotina</taxon>
        <taxon>Tremellomycetes</taxon>
        <taxon>Trichosporonales</taxon>
        <taxon>Trichosporonaceae</taxon>
        <taxon>Apiotrichum</taxon>
    </lineage>
</organism>
<dbReference type="Proteomes" id="UP000279236">
    <property type="component" value="Unassembled WGS sequence"/>
</dbReference>
<reference evidence="1 2" key="1">
    <citation type="submission" date="2018-11" db="EMBL/GenBank/DDBJ databases">
        <title>Genome sequence of Apiotrichum porosum DSM 27194.</title>
        <authorList>
            <person name="Aliyu H."/>
            <person name="Gorte O."/>
            <person name="Ochsenreither K."/>
        </authorList>
    </citation>
    <scope>NUCLEOTIDE SEQUENCE [LARGE SCALE GENOMIC DNA]</scope>
    <source>
        <strain evidence="1 2">DSM 27194</strain>
    </source>
</reference>
<protein>
    <recommendedName>
        <fullName evidence="3">BTB domain-containing protein</fullName>
    </recommendedName>
</protein>
<gene>
    <name evidence="1" type="ORF">EHS24_008185</name>
</gene>
<evidence type="ECO:0008006" key="3">
    <source>
        <dbReference type="Google" id="ProtNLM"/>
    </source>
</evidence>
<accession>A0A427XT46</accession>
<keyword evidence="2" id="KW-1185">Reference proteome</keyword>
<dbReference type="GeneID" id="39592728"/>
<dbReference type="AlphaFoldDB" id="A0A427XT46"/>
<comment type="caution">
    <text evidence="1">The sequence shown here is derived from an EMBL/GenBank/DDBJ whole genome shotgun (WGS) entry which is preliminary data.</text>
</comment>
<sequence>MLLYVPNGPPVELDLTPTRAAAAPERVDDPTFTDGDFTLISADNVVFKTHSYSLLGCSSVFRDAAAMCNEERTITFVDDEIETATVLRAFLGLINDGKLPPENGFLHVVHLLNFCKKYECHLATRCTLFSLRECLVRGDLSCQRAMEIATSVDDLGTCVGVLQHYHFQQGSVAGIDPFLILRNVENVPLEYPWALARAIENLNRGKDDKRPLTYGFINSFIGVPLSAQAEKMKRRDLWEEFKVLVEHAQGRRSKWKEPTFPDEPQKNSTWVRGDLTLVSSDSVVFRIPPHLVTASSSVLRAKVENGETHIQFTDSECATVIELYLDLISTGVLNPATDVSQQPIFDEIPTLCNLALFLHKYDCAKALETLVLYALQQCRLHGTSNPRLVFEMFVVAAIAGNHAAAVQIVGMGESKDRKGSGSGSTSYLSKCGEWSSEHVGEHEVNMPLLGGDIFSPSTWSFKQWCMVPKTYIASLERTNRHPHGTFAERFQAVLLAMIATPQHYTTVSRP</sequence>